<name>A0A8X6NDF8_NEPPI</name>
<dbReference type="Gene3D" id="2.170.140.10">
    <property type="entry name" value="Chitin binding domain"/>
    <property type="match status" value="9"/>
</dbReference>
<evidence type="ECO:0000256" key="6">
    <source>
        <dbReference type="SAM" id="MobiDB-lite"/>
    </source>
</evidence>
<feature type="domain" description="Chitin-binding type-2" evidence="7">
    <location>
        <begin position="138"/>
        <end position="196"/>
    </location>
</feature>
<evidence type="ECO:0000256" key="5">
    <source>
        <dbReference type="ARBA" id="ARBA00023180"/>
    </source>
</evidence>
<keyword evidence="1" id="KW-0147">Chitin-binding</keyword>
<proteinExistence type="predicted"/>
<feature type="domain" description="Chitin-binding type-2" evidence="7">
    <location>
        <begin position="519"/>
        <end position="574"/>
    </location>
</feature>
<dbReference type="InterPro" id="IPR002557">
    <property type="entry name" value="Chitin-bd_dom"/>
</dbReference>
<dbReference type="SMART" id="SM00494">
    <property type="entry name" value="ChtBD2"/>
    <property type="match status" value="13"/>
</dbReference>
<feature type="domain" description="Chitin-binding type-2" evidence="7">
    <location>
        <begin position="657"/>
        <end position="713"/>
    </location>
</feature>
<dbReference type="PROSITE" id="PS50940">
    <property type="entry name" value="CHIT_BIND_II"/>
    <property type="match status" value="13"/>
</dbReference>
<feature type="domain" description="Chitin-binding type-2" evidence="7">
    <location>
        <begin position="924"/>
        <end position="981"/>
    </location>
</feature>
<dbReference type="EMBL" id="BMAW01103106">
    <property type="protein sequence ID" value="GFT07534.1"/>
    <property type="molecule type" value="Genomic_DNA"/>
</dbReference>
<gene>
    <name evidence="8" type="primary">AVEN_157769_1</name>
    <name evidence="8" type="ORF">NPIL_100931</name>
</gene>
<sequence>MTRSANYCFRALKEISLKSRVCATLADNSLILRKDFELTTNVVLLSFLSARDVQFSFEMNPKWPSFHKINISFAQLISNNMNDKLKELSLLKKVWTSSFPCLLLLLVSCTVSCRPEPQIALSRHPNGTLSIRGSIRLDELCSQLPDGTYPDYTQACRMFFICSRGKKVATFWCTKGFVFSLTSGHCEPPDRTICPDHQNPSVLDEVIRFRTDDEDCIQGDGVFPNFAEGCSSFYICRGGIKTTFNCPESSIYDWRTKSCRTSNSLSCNILTCNNKEDGMYIDSNSYCKRYFDCKSGNLTEYVCPEGTIYNARQHRCTKSSITRCHGLETIQCTGLPDGYYPDFSTDCKVFGLCMNGGLKTYNCPAKTLFDASSLTCETRASCPKLDINKCVGKNNGIHPDFESGCRDFYLCLDGLLTHQGSCPMGKLLNPLNGNCQPFSLVTCSPIVDTDCDGLPDGVYPDYDTGCSAYFICLNHLKVSTAYCSGTDLYDIATGKCLPSSFVVCRDHSSFVSAPRLFDSYNCDNRLGIFPEFSSDCHRYATCAYGQLKFYECNEGTYFDSETNSCREKINNCKAPFAISTFQCLPGDDGVYVGANCSEWHECRNGVGFTNICPKGFQYHIQLGKCIEGAESCFQDYVIRQRAFHTMDVAPTEIKDSSFNCPDINGVFGDSLHCRKFHFCIDGKKTSYLCPLNFSYDAKIQSCVNSVGINVCENPKERSPDNSLNSFSCAHLEDGMYEDYSSDCRRYFVCENGKSIPVYCPERQKFNSVKMMCDREEYVRCLPSSHYVSDLPLRKQNRQTDDVYHVFRPEDLYTETYTYLTRKNQPVTKASDTKNRAWDDYDIYASENASPSSTDDSFDLNDSKVPNTIRIESSTKRQHPSKHISNPIQNDNSKIISTTTKIYEDESSNNSTKPEHTDIKSRDFDAACRKGDTGFFPDYASGCKMFHICFRTIRKTYSCPSVLLFNPETKNCDLPENVFCTRPEPIIEESFDCRGRMNQFVPDYATRCKHYIGCINNLPYRFMCPKGKIFSLETSACEPESTSVCEYPLDTNSTQREFQERVGDRITSHRHVHSVPGQFYFTCLDKPDGFYPDYNRHCHVFYRCVRGKKFSHYCKQGLLFNPDSGICDFEENVKCLPNNGTEIQTENPLS</sequence>
<dbReference type="PANTHER" id="PTHR23301">
    <property type="entry name" value="CHITIN BINDING PERITROPHIN-A"/>
    <property type="match status" value="1"/>
</dbReference>
<reference evidence="8" key="1">
    <citation type="submission" date="2020-08" db="EMBL/GenBank/DDBJ databases">
        <title>Multicomponent nature underlies the extraordinary mechanical properties of spider dragline silk.</title>
        <authorList>
            <person name="Kono N."/>
            <person name="Nakamura H."/>
            <person name="Mori M."/>
            <person name="Yoshida Y."/>
            <person name="Ohtoshi R."/>
            <person name="Malay A.D."/>
            <person name="Moran D.A.P."/>
            <person name="Tomita M."/>
            <person name="Numata K."/>
            <person name="Arakawa K."/>
        </authorList>
    </citation>
    <scope>NUCLEOTIDE SEQUENCE</scope>
</reference>
<feature type="domain" description="Chitin-binding type-2" evidence="7">
    <location>
        <begin position="448"/>
        <end position="506"/>
    </location>
</feature>
<protein>
    <recommendedName>
        <fullName evidence="7">Chitin-binding type-2 domain-containing protein</fullName>
    </recommendedName>
</protein>
<feature type="domain" description="Chitin-binding type-2" evidence="7">
    <location>
        <begin position="1079"/>
        <end position="1136"/>
    </location>
</feature>
<feature type="domain" description="Chitin-binding type-2" evidence="7">
    <location>
        <begin position="213"/>
        <end position="267"/>
    </location>
</feature>
<dbReference type="OrthoDB" id="7250310at2759"/>
<dbReference type="InterPro" id="IPR051940">
    <property type="entry name" value="Chitin_bind-dev_reg"/>
</dbReference>
<dbReference type="AlphaFoldDB" id="A0A8X6NDF8"/>
<feature type="domain" description="Chitin-binding type-2" evidence="7">
    <location>
        <begin position="269"/>
        <end position="326"/>
    </location>
</feature>
<comment type="caution">
    <text evidence="8">The sequence shown here is derived from an EMBL/GenBank/DDBJ whole genome shotgun (WGS) entry which is preliminary data.</text>
</comment>
<evidence type="ECO:0000256" key="3">
    <source>
        <dbReference type="ARBA" id="ARBA00022737"/>
    </source>
</evidence>
<keyword evidence="3" id="KW-0677">Repeat</keyword>
<organism evidence="8 9">
    <name type="scientific">Nephila pilipes</name>
    <name type="common">Giant wood spider</name>
    <name type="synonym">Nephila maculata</name>
    <dbReference type="NCBI Taxonomy" id="299642"/>
    <lineage>
        <taxon>Eukaryota</taxon>
        <taxon>Metazoa</taxon>
        <taxon>Ecdysozoa</taxon>
        <taxon>Arthropoda</taxon>
        <taxon>Chelicerata</taxon>
        <taxon>Arachnida</taxon>
        <taxon>Araneae</taxon>
        <taxon>Araneomorphae</taxon>
        <taxon>Entelegynae</taxon>
        <taxon>Araneoidea</taxon>
        <taxon>Nephilidae</taxon>
        <taxon>Nephila</taxon>
    </lineage>
</organism>
<feature type="domain" description="Chitin-binding type-2" evidence="7">
    <location>
        <begin position="725"/>
        <end position="782"/>
    </location>
</feature>
<evidence type="ECO:0000313" key="9">
    <source>
        <dbReference type="Proteomes" id="UP000887013"/>
    </source>
</evidence>
<feature type="domain" description="Chitin-binding type-2" evidence="7">
    <location>
        <begin position="580"/>
        <end position="634"/>
    </location>
</feature>
<keyword evidence="5" id="KW-0325">Glycoprotein</keyword>
<evidence type="ECO:0000256" key="2">
    <source>
        <dbReference type="ARBA" id="ARBA00022729"/>
    </source>
</evidence>
<dbReference type="GO" id="GO:0008061">
    <property type="term" value="F:chitin binding"/>
    <property type="evidence" value="ECO:0007669"/>
    <property type="project" value="UniProtKB-KW"/>
</dbReference>
<dbReference type="Proteomes" id="UP000887013">
    <property type="component" value="Unassembled WGS sequence"/>
</dbReference>
<evidence type="ECO:0000259" key="7">
    <source>
        <dbReference type="PROSITE" id="PS50940"/>
    </source>
</evidence>
<feature type="domain" description="Chitin-binding type-2" evidence="7">
    <location>
        <begin position="387"/>
        <end position="445"/>
    </location>
</feature>
<dbReference type="GO" id="GO:0005576">
    <property type="term" value="C:extracellular region"/>
    <property type="evidence" value="ECO:0007669"/>
    <property type="project" value="InterPro"/>
</dbReference>
<dbReference type="Pfam" id="PF01607">
    <property type="entry name" value="CBM_14"/>
    <property type="match status" value="12"/>
</dbReference>
<feature type="region of interest" description="Disordered" evidence="6">
    <location>
        <begin position="871"/>
        <end position="890"/>
    </location>
</feature>
<dbReference type="PANTHER" id="PTHR23301:SF0">
    <property type="entry name" value="CHITIN-BINDING TYPE-2 DOMAIN-CONTAINING PROTEIN-RELATED"/>
    <property type="match status" value="1"/>
</dbReference>
<keyword evidence="4" id="KW-1015">Disulfide bond</keyword>
<evidence type="ECO:0000256" key="1">
    <source>
        <dbReference type="ARBA" id="ARBA00022669"/>
    </source>
</evidence>
<dbReference type="InterPro" id="IPR036508">
    <property type="entry name" value="Chitin-bd_dom_sf"/>
</dbReference>
<evidence type="ECO:0000256" key="4">
    <source>
        <dbReference type="ARBA" id="ARBA00023157"/>
    </source>
</evidence>
<evidence type="ECO:0000313" key="8">
    <source>
        <dbReference type="EMBL" id="GFT07534.1"/>
    </source>
</evidence>
<feature type="domain" description="Chitin-binding type-2" evidence="7">
    <location>
        <begin position="329"/>
        <end position="384"/>
    </location>
</feature>
<keyword evidence="2" id="KW-0732">Signal</keyword>
<dbReference type="SUPFAM" id="SSF57625">
    <property type="entry name" value="Invertebrate chitin-binding proteins"/>
    <property type="match status" value="13"/>
</dbReference>
<feature type="domain" description="Chitin-binding type-2" evidence="7">
    <location>
        <begin position="989"/>
        <end position="1046"/>
    </location>
</feature>
<accession>A0A8X6NDF8</accession>
<keyword evidence="9" id="KW-1185">Reference proteome</keyword>